<evidence type="ECO:0000313" key="2">
    <source>
        <dbReference type="Proteomes" id="UP000751190"/>
    </source>
</evidence>
<dbReference type="AlphaFoldDB" id="A0A8J5XAE8"/>
<dbReference type="OrthoDB" id="10623988at2759"/>
<organism evidence="1 2">
    <name type="scientific">Diacronema lutheri</name>
    <name type="common">Unicellular marine alga</name>
    <name type="synonym">Monochrysis lutheri</name>
    <dbReference type="NCBI Taxonomy" id="2081491"/>
    <lineage>
        <taxon>Eukaryota</taxon>
        <taxon>Haptista</taxon>
        <taxon>Haptophyta</taxon>
        <taxon>Pavlovophyceae</taxon>
        <taxon>Pavlovales</taxon>
        <taxon>Pavlovaceae</taxon>
        <taxon>Diacronema</taxon>
    </lineage>
</organism>
<comment type="caution">
    <text evidence="1">The sequence shown here is derived from an EMBL/GenBank/DDBJ whole genome shotgun (WGS) entry which is preliminary data.</text>
</comment>
<dbReference type="EMBL" id="JAGTXO010000024">
    <property type="protein sequence ID" value="KAG8461806.1"/>
    <property type="molecule type" value="Genomic_DNA"/>
</dbReference>
<evidence type="ECO:0000313" key="1">
    <source>
        <dbReference type="EMBL" id="KAG8461806.1"/>
    </source>
</evidence>
<sequence>MFSAFELNVDGVLSLITIRQDGVLGRVRVAIDGVVRHDRRCASTLALPLGGVQVEVEIHRWRREHRVRARPFVPLRLVHSNLASAAPKSRCTSLWRVLMAVLALTLSLLLVEAAYLARAEPARERDAAQRAHGEHGAPLDALGAPASAAERGASAMASGDGGGGSRAECVRAFNASTRWPHRAVQPAETRLSCDFTLDELLDAFAADNGARLELSDAGLASVATLHRADVPRRRCAAPALLAHIVAAARETSACAGRWVDGGRVVFDGGRVVDGALAPPRGAAAAAPDEPPGAAAFVVVAGAVDPSRALRGHERARMLSVRAAERLCAATAGCAAFSYARAAPDGAPPAAAAAAAADVPVLVRLLSSAEWAADARTLTHVRVARNGSASAPRSPPVAGGWDGTVQIELDAPSVDDAQRLHVIASLGRALAPARGRPPPAGTSVLLHSCVAAWLPLLREAHATAYATAYVTLPPPPLTVLGLGCVPRAPGANAAPVRARAGGTRSAVGEGERTALGVYGCTHGSEWERALTLFDAPHMSDVQLGMQLLHSHPLCAAWKATRPVGFAAAAAAIARAAAADGDGDEARAGARADRARGALLRRLLGGRLLGGDGGGRGGGAADVQRAATGRALLAAEEAAAAAAERPAAQPCRADMSRAGARPCARTHPHLELQIVAHPERVGWHGDVCRTSASPDAPWACPDGCRALPDASPPFCEQLRGAHARAAAAAPLARAAAATPATPAGARAGKKGAAAPPPLPPLSGWQRATAMHLASARASIVHAPSFARELRALRLAVRARVLSASSAAALARSVLPYTDAPSLLALVRTLLAAAGVSRAAVRVLRSPRASPPAAAASASAPAPSASRWLLLVEVAELQRTVLMHSRSQPEHDGTAELRLADGKLLVRRSVAPSRSASEPAVRDTHEVPIDGSVPLRTLLALGVDADGRRRLRPLFAQLPLAEHIFGRTVLVRGDALAIRGGESARQLGSMLPVTTPLLAALINYQQALDELGLCSHKDEPLVLSEPPVSAVGTCLHKKAGELMRERALAHCAGEQAVLCGDGVCRDTFIDCFRASCGGAEGAALGCAQLYAAERVG</sequence>
<keyword evidence="2" id="KW-1185">Reference proteome</keyword>
<protein>
    <submittedName>
        <fullName evidence="1">Uncharacterized protein</fullName>
    </submittedName>
</protein>
<dbReference type="Proteomes" id="UP000751190">
    <property type="component" value="Unassembled WGS sequence"/>
</dbReference>
<gene>
    <name evidence="1" type="ORF">KFE25_001424</name>
</gene>
<name>A0A8J5XAE8_DIALT</name>
<reference evidence="1" key="1">
    <citation type="submission" date="2021-05" db="EMBL/GenBank/DDBJ databases">
        <title>The genome of the haptophyte Pavlova lutheri (Diacronema luteri, Pavlovales) - a model for lipid biosynthesis in eukaryotic algae.</title>
        <authorList>
            <person name="Hulatt C.J."/>
            <person name="Posewitz M.C."/>
        </authorList>
    </citation>
    <scope>NUCLEOTIDE SEQUENCE</scope>
    <source>
        <strain evidence="1">NIVA-4/92</strain>
    </source>
</reference>
<proteinExistence type="predicted"/>
<accession>A0A8J5XAE8</accession>